<dbReference type="InterPro" id="IPR051797">
    <property type="entry name" value="TrmB-like"/>
</dbReference>
<dbReference type="AlphaFoldDB" id="A0A4Q4ZK19"/>
<evidence type="ECO:0000313" key="1">
    <source>
        <dbReference type="EMBL" id="RYP88680.1"/>
    </source>
</evidence>
<proteinExistence type="predicted"/>
<dbReference type="RefSeq" id="WP_134713547.1">
    <property type="nucleotide sequence ID" value="NZ_SDKM01000002.1"/>
</dbReference>
<protein>
    <submittedName>
        <fullName evidence="1">LuxR family transcriptional regulator</fullName>
    </submittedName>
</protein>
<dbReference type="SUPFAM" id="SSF56024">
    <property type="entry name" value="Phospholipase D/nuclease"/>
    <property type="match status" value="1"/>
</dbReference>
<dbReference type="PANTHER" id="PTHR34293:SF1">
    <property type="entry name" value="HTH-TYPE TRANSCRIPTIONAL REGULATOR TRMBL2"/>
    <property type="match status" value="1"/>
</dbReference>
<dbReference type="Proteomes" id="UP000295198">
    <property type="component" value="Unassembled WGS sequence"/>
</dbReference>
<comment type="caution">
    <text evidence="1">The sequence shown here is derived from an EMBL/GenBank/DDBJ whole genome shotgun (WGS) entry which is preliminary data.</text>
</comment>
<reference evidence="1 2" key="1">
    <citation type="submission" date="2019-01" db="EMBL/GenBank/DDBJ databases">
        <title>Nocardioides guangzhouensis sp. nov., an actinobacterium isolated from soil.</title>
        <authorList>
            <person name="Fu Y."/>
            <person name="Cai Y."/>
            <person name="Lin Z."/>
            <person name="Chen P."/>
        </authorList>
    </citation>
    <scope>NUCLEOTIDE SEQUENCE [LARGE SCALE GENOMIC DNA]</scope>
    <source>
        <strain evidence="1 2">130</strain>
    </source>
</reference>
<sequence length="329" mass="36542">MTQEYGADRRKLFETDGSRLFEDIAARGGVPQDDPLVGESPEALDLLLDLGLLRHEGHRYLAVDPHSVQDSVVAPLGQQGAQLITESSHWANAFNTLGQAYRRSPSTHGGPVTELRGDQIDRFLQDIVTGAQTELLTAQPRAGHTAAALREAAARDIAALQRGLSMRTIYQHAARRQTATREYVRRVTAEGAEVRTLDEFFNRMIVVDREVAIIPSGDDLNTALAIRDAGLVAYLVDIFERFWDRGRPFTNRETSTLNSIAQEQRAMAIRMLIEGHADATCAKRLGVSPRTYAGYVADLKVEFEAQTRFQLGYRMGLAEARPRRGRKDA</sequence>
<gene>
    <name evidence="1" type="ORF">EKO23_01990</name>
</gene>
<dbReference type="PANTHER" id="PTHR34293">
    <property type="entry name" value="HTH-TYPE TRANSCRIPTIONAL REGULATOR TRMBL2"/>
    <property type="match status" value="1"/>
</dbReference>
<accession>A0A4Q4ZK19</accession>
<evidence type="ECO:0000313" key="2">
    <source>
        <dbReference type="Proteomes" id="UP000295198"/>
    </source>
</evidence>
<name>A0A4Q4ZK19_9ACTN</name>
<dbReference type="OrthoDB" id="4266042at2"/>
<dbReference type="Gene3D" id="3.30.870.10">
    <property type="entry name" value="Endonuclease Chain A"/>
    <property type="match status" value="1"/>
</dbReference>
<organism evidence="1 2">
    <name type="scientific">Nocardioides guangzhouensis</name>
    <dbReference type="NCBI Taxonomy" id="2497878"/>
    <lineage>
        <taxon>Bacteria</taxon>
        <taxon>Bacillati</taxon>
        <taxon>Actinomycetota</taxon>
        <taxon>Actinomycetes</taxon>
        <taxon>Propionibacteriales</taxon>
        <taxon>Nocardioidaceae</taxon>
        <taxon>Nocardioides</taxon>
    </lineage>
</organism>
<keyword evidence="2" id="KW-1185">Reference proteome</keyword>
<dbReference type="EMBL" id="SDKM01000002">
    <property type="protein sequence ID" value="RYP88680.1"/>
    <property type="molecule type" value="Genomic_DNA"/>
</dbReference>